<evidence type="ECO:0000259" key="6">
    <source>
        <dbReference type="Pfam" id="PF02631"/>
    </source>
</evidence>
<dbReference type="Pfam" id="PF21981">
    <property type="entry name" value="RecX_HTH3"/>
    <property type="match status" value="1"/>
</dbReference>
<evidence type="ECO:0000259" key="8">
    <source>
        <dbReference type="Pfam" id="PF21982"/>
    </source>
</evidence>
<comment type="function">
    <text evidence="5">Modulates RecA activity.</text>
</comment>
<gene>
    <name evidence="5" type="primary">recX</name>
    <name evidence="9" type="ORF">DIZ80_06310</name>
</gene>
<dbReference type="InterPro" id="IPR003783">
    <property type="entry name" value="Regulatory_RecX"/>
</dbReference>
<dbReference type="Proteomes" id="UP000254266">
    <property type="component" value="Unassembled WGS sequence"/>
</dbReference>
<organism evidence="9 10">
    <name type="scientific">endosymbiont of Galathealinum brachiosum</name>
    <dbReference type="NCBI Taxonomy" id="2200906"/>
    <lineage>
        <taxon>Bacteria</taxon>
        <taxon>Pseudomonadati</taxon>
        <taxon>Pseudomonadota</taxon>
        <taxon>Gammaproteobacteria</taxon>
        <taxon>sulfur-oxidizing symbionts</taxon>
    </lineage>
</organism>
<dbReference type="GO" id="GO:0006282">
    <property type="term" value="P:regulation of DNA repair"/>
    <property type="evidence" value="ECO:0007669"/>
    <property type="project" value="UniProtKB-UniRule"/>
</dbReference>
<comment type="caution">
    <text evidence="9">The sequence shown here is derived from an EMBL/GenBank/DDBJ whole genome shotgun (WGS) entry which is preliminary data.</text>
</comment>
<keyword evidence="4 5" id="KW-0963">Cytoplasm</keyword>
<evidence type="ECO:0000256" key="2">
    <source>
        <dbReference type="ARBA" id="ARBA00009695"/>
    </source>
</evidence>
<accession>A0A370DFQ1</accession>
<feature type="domain" description="RecX third three-helical" evidence="7">
    <location>
        <begin position="102"/>
        <end position="140"/>
    </location>
</feature>
<dbReference type="Gene3D" id="1.10.10.10">
    <property type="entry name" value="Winged helix-like DNA-binding domain superfamily/Winged helix DNA-binding domain"/>
    <property type="match status" value="3"/>
</dbReference>
<dbReference type="Pfam" id="PF21982">
    <property type="entry name" value="RecX_HTH1"/>
    <property type="match status" value="1"/>
</dbReference>
<comment type="subcellular location">
    <subcellularLocation>
        <location evidence="1 5">Cytoplasm</location>
    </subcellularLocation>
</comment>
<evidence type="ECO:0000256" key="4">
    <source>
        <dbReference type="ARBA" id="ARBA00022490"/>
    </source>
</evidence>
<evidence type="ECO:0000256" key="3">
    <source>
        <dbReference type="ARBA" id="ARBA00018111"/>
    </source>
</evidence>
<feature type="domain" description="RecX second three-helical" evidence="6">
    <location>
        <begin position="51"/>
        <end position="84"/>
    </location>
</feature>
<name>A0A370DFQ1_9GAMM</name>
<dbReference type="InterPro" id="IPR036388">
    <property type="entry name" value="WH-like_DNA-bd_sf"/>
</dbReference>
<dbReference type="AlphaFoldDB" id="A0A370DFQ1"/>
<reference evidence="9 10" key="1">
    <citation type="journal article" date="2018" name="ISME J.">
        <title>Endosymbiont genomes yield clues of tubeworm success.</title>
        <authorList>
            <person name="Li Y."/>
            <person name="Liles M.R."/>
            <person name="Halanych K.M."/>
        </authorList>
    </citation>
    <scope>NUCLEOTIDE SEQUENCE [LARGE SCALE GENOMIC DNA]</scope>
    <source>
        <strain evidence="9">A1464</strain>
    </source>
</reference>
<comment type="similarity">
    <text evidence="2 5">Belongs to the RecX family.</text>
</comment>
<evidence type="ECO:0000313" key="9">
    <source>
        <dbReference type="EMBL" id="RDH83748.1"/>
    </source>
</evidence>
<dbReference type="HAMAP" id="MF_01114">
    <property type="entry name" value="RecX"/>
    <property type="match status" value="1"/>
</dbReference>
<evidence type="ECO:0000259" key="7">
    <source>
        <dbReference type="Pfam" id="PF21981"/>
    </source>
</evidence>
<dbReference type="GO" id="GO:0005737">
    <property type="term" value="C:cytoplasm"/>
    <property type="evidence" value="ECO:0007669"/>
    <property type="project" value="UniProtKB-SubCell"/>
</dbReference>
<dbReference type="PANTHER" id="PTHR33602:SF1">
    <property type="entry name" value="REGULATORY PROTEIN RECX FAMILY PROTEIN"/>
    <property type="match status" value="1"/>
</dbReference>
<dbReference type="Pfam" id="PF02631">
    <property type="entry name" value="RecX_HTH2"/>
    <property type="match status" value="1"/>
</dbReference>
<evidence type="ECO:0000256" key="1">
    <source>
        <dbReference type="ARBA" id="ARBA00004496"/>
    </source>
</evidence>
<sequence length="149" mass="17772">MSRSINEVAVAALSRREHSILEIRRKLKLKSFEEDEIDACIEKLINNNLLSEERFTESYINMRKRRGYGPGRIALELQERGIDELQFGDFLDRNNPDWHDVMRQQYCKKYGNRLADDYAEKVKRAKHLQSRGFPLDWIFKLNSMDLDEY</sequence>
<protein>
    <recommendedName>
        <fullName evidence="3 5">Regulatory protein RecX</fullName>
    </recommendedName>
</protein>
<dbReference type="InterPro" id="IPR053926">
    <property type="entry name" value="RecX_HTH_1st"/>
</dbReference>
<proteinExistence type="inferred from homology"/>
<feature type="domain" description="RecX first three-helical" evidence="8">
    <location>
        <begin position="8"/>
        <end position="44"/>
    </location>
</feature>
<dbReference type="InterPro" id="IPR053925">
    <property type="entry name" value="RecX_HTH_3rd"/>
</dbReference>
<evidence type="ECO:0000313" key="10">
    <source>
        <dbReference type="Proteomes" id="UP000254266"/>
    </source>
</evidence>
<evidence type="ECO:0000256" key="5">
    <source>
        <dbReference type="HAMAP-Rule" id="MF_01114"/>
    </source>
</evidence>
<dbReference type="InterPro" id="IPR053924">
    <property type="entry name" value="RecX_HTH_2nd"/>
</dbReference>
<keyword evidence="10" id="KW-1185">Reference proteome</keyword>
<dbReference type="PANTHER" id="PTHR33602">
    <property type="entry name" value="REGULATORY PROTEIN RECX FAMILY PROTEIN"/>
    <property type="match status" value="1"/>
</dbReference>
<dbReference type="EMBL" id="QFXC01000008">
    <property type="protein sequence ID" value="RDH83748.1"/>
    <property type="molecule type" value="Genomic_DNA"/>
</dbReference>